<sequence length="69" mass="7709">MRTLRRGRGETDLCCLLLGIRLGLDRVKPVLRETIKFAARFRVKTMAMSLAMSTVAMSIRFDPPNGAAK</sequence>
<comment type="caution">
    <text evidence="1">The sequence shown here is derived from an EMBL/GenBank/DDBJ whole genome shotgun (WGS) entry which is preliminary data.</text>
</comment>
<name>A0AAD7CLK7_MYCRO</name>
<protein>
    <submittedName>
        <fullName evidence="1">Uncharacterized protein</fullName>
    </submittedName>
</protein>
<gene>
    <name evidence="1" type="ORF">B0H17DRAFT_409591</name>
</gene>
<accession>A0AAD7CLK7</accession>
<organism evidence="1 2">
    <name type="scientific">Mycena rosella</name>
    <name type="common">Pink bonnet</name>
    <name type="synonym">Agaricus rosellus</name>
    <dbReference type="NCBI Taxonomy" id="1033263"/>
    <lineage>
        <taxon>Eukaryota</taxon>
        <taxon>Fungi</taxon>
        <taxon>Dikarya</taxon>
        <taxon>Basidiomycota</taxon>
        <taxon>Agaricomycotina</taxon>
        <taxon>Agaricomycetes</taxon>
        <taxon>Agaricomycetidae</taxon>
        <taxon>Agaricales</taxon>
        <taxon>Marasmiineae</taxon>
        <taxon>Mycenaceae</taxon>
        <taxon>Mycena</taxon>
    </lineage>
</organism>
<proteinExistence type="predicted"/>
<dbReference type="AlphaFoldDB" id="A0AAD7CLK7"/>
<evidence type="ECO:0000313" key="1">
    <source>
        <dbReference type="EMBL" id="KAJ7651918.1"/>
    </source>
</evidence>
<keyword evidence="2" id="KW-1185">Reference proteome</keyword>
<reference evidence="1" key="1">
    <citation type="submission" date="2023-03" db="EMBL/GenBank/DDBJ databases">
        <title>Massive genome expansion in bonnet fungi (Mycena s.s.) driven by repeated elements and novel gene families across ecological guilds.</title>
        <authorList>
            <consortium name="Lawrence Berkeley National Laboratory"/>
            <person name="Harder C.B."/>
            <person name="Miyauchi S."/>
            <person name="Viragh M."/>
            <person name="Kuo A."/>
            <person name="Thoen E."/>
            <person name="Andreopoulos B."/>
            <person name="Lu D."/>
            <person name="Skrede I."/>
            <person name="Drula E."/>
            <person name="Henrissat B."/>
            <person name="Morin E."/>
            <person name="Kohler A."/>
            <person name="Barry K."/>
            <person name="LaButti K."/>
            <person name="Morin E."/>
            <person name="Salamov A."/>
            <person name="Lipzen A."/>
            <person name="Mereny Z."/>
            <person name="Hegedus B."/>
            <person name="Baldrian P."/>
            <person name="Stursova M."/>
            <person name="Weitz H."/>
            <person name="Taylor A."/>
            <person name="Grigoriev I.V."/>
            <person name="Nagy L.G."/>
            <person name="Martin F."/>
            <person name="Kauserud H."/>
        </authorList>
    </citation>
    <scope>NUCLEOTIDE SEQUENCE</scope>
    <source>
        <strain evidence="1">CBHHK067</strain>
    </source>
</reference>
<dbReference type="EMBL" id="JARKIE010000353">
    <property type="protein sequence ID" value="KAJ7651918.1"/>
    <property type="molecule type" value="Genomic_DNA"/>
</dbReference>
<evidence type="ECO:0000313" key="2">
    <source>
        <dbReference type="Proteomes" id="UP001221757"/>
    </source>
</evidence>
<dbReference type="Proteomes" id="UP001221757">
    <property type="component" value="Unassembled WGS sequence"/>
</dbReference>